<evidence type="ECO:0000256" key="4">
    <source>
        <dbReference type="SAM" id="MobiDB-lite"/>
    </source>
</evidence>
<dbReference type="GO" id="GO:0000981">
    <property type="term" value="F:DNA-binding transcription factor activity, RNA polymerase II-specific"/>
    <property type="evidence" value="ECO:0007669"/>
    <property type="project" value="EnsemblFungi"/>
</dbReference>
<evidence type="ECO:0000256" key="2">
    <source>
        <dbReference type="ARBA" id="ARBA00023242"/>
    </source>
</evidence>
<keyword evidence="2" id="KW-0539">Nucleus</keyword>
<feature type="region of interest" description="Disordered" evidence="4">
    <location>
        <begin position="11"/>
        <end position="35"/>
    </location>
</feature>
<dbReference type="STRING" id="984487.A0A1E4SAV7"/>
<feature type="non-terminal residue" evidence="7">
    <location>
        <position position="1"/>
    </location>
</feature>
<feature type="domain" description="Myb-like" evidence="5">
    <location>
        <begin position="456"/>
        <end position="508"/>
    </location>
</feature>
<feature type="non-terminal residue" evidence="7">
    <location>
        <position position="561"/>
    </location>
</feature>
<dbReference type="Pfam" id="PF08558">
    <property type="entry name" value="TRF"/>
    <property type="match status" value="1"/>
</dbReference>
<dbReference type="InterPro" id="IPR052833">
    <property type="entry name" value="Telomeric_DNA-bd_trans-reg"/>
</dbReference>
<keyword evidence="1" id="KW-0238">DNA-binding</keyword>
<dbReference type="Pfam" id="PF00249">
    <property type="entry name" value="Myb_DNA-binding"/>
    <property type="match status" value="1"/>
</dbReference>
<evidence type="ECO:0000259" key="5">
    <source>
        <dbReference type="PROSITE" id="PS50090"/>
    </source>
</evidence>
<feature type="region of interest" description="Disordered" evidence="4">
    <location>
        <begin position="401"/>
        <end position="426"/>
    </location>
</feature>
<reference evidence="8" key="1">
    <citation type="submission" date="2016-05" db="EMBL/GenBank/DDBJ databases">
        <title>Comparative genomics of biotechnologically important yeasts.</title>
        <authorList>
            <consortium name="DOE Joint Genome Institute"/>
            <person name="Riley R."/>
            <person name="Haridas S."/>
            <person name="Wolfe K.H."/>
            <person name="Lopes M.R."/>
            <person name="Hittinger C.T."/>
            <person name="Goker M."/>
            <person name="Salamov A."/>
            <person name="Wisecaver J."/>
            <person name="Long T.M."/>
            <person name="Aerts A.L."/>
            <person name="Barry K."/>
            <person name="Choi C."/>
            <person name="Clum A."/>
            <person name="Coughlan A.Y."/>
            <person name="Deshpande S."/>
            <person name="Douglass A.P."/>
            <person name="Hanson S.J."/>
            <person name="Klenk H.-P."/>
            <person name="Labutti K."/>
            <person name="Lapidus A."/>
            <person name="Lindquist E."/>
            <person name="Lipzen A."/>
            <person name="Meier-Kolthoff J.P."/>
            <person name="Ohm R.A."/>
            <person name="Otillar R.P."/>
            <person name="Pangilinan J."/>
            <person name="Peng Y."/>
            <person name="Rokas A."/>
            <person name="Rosa C.A."/>
            <person name="Scheuner C."/>
            <person name="Sibirny A.A."/>
            <person name="Slot J.C."/>
            <person name="Stielow J.B."/>
            <person name="Sun H."/>
            <person name="Kurtzman C.P."/>
            <person name="Blackwell M."/>
            <person name="Grigoriev I.V."/>
            <person name="Jeffries T.W."/>
        </authorList>
    </citation>
    <scope>NUCLEOTIDE SEQUENCE [LARGE SCALE GENOMIC DNA]</scope>
    <source>
        <strain evidence="8">NRRL Y-17324</strain>
    </source>
</reference>
<dbReference type="OrthoDB" id="3366990at2759"/>
<dbReference type="GO" id="GO:0003691">
    <property type="term" value="F:double-stranded telomeric DNA binding"/>
    <property type="evidence" value="ECO:0007669"/>
    <property type="project" value="TreeGrafter"/>
</dbReference>
<dbReference type="GO" id="GO:0032211">
    <property type="term" value="P:negative regulation of telomere maintenance via telomerase"/>
    <property type="evidence" value="ECO:0007669"/>
    <property type="project" value="EnsemblFungi"/>
</dbReference>
<dbReference type="GO" id="GO:0010833">
    <property type="term" value="P:telomere maintenance via telomere lengthening"/>
    <property type="evidence" value="ECO:0007669"/>
    <property type="project" value="EnsemblFungi"/>
</dbReference>
<dbReference type="GeneID" id="30982580"/>
<protein>
    <submittedName>
        <fullName evidence="7">Uncharacterized protein</fullName>
    </submittedName>
</protein>
<dbReference type="Gene3D" id="1.10.10.60">
    <property type="entry name" value="Homeodomain-like"/>
    <property type="match status" value="1"/>
</dbReference>
<feature type="region of interest" description="Disordered" evidence="4">
    <location>
        <begin position="537"/>
        <end position="561"/>
    </location>
</feature>
<proteinExistence type="predicted"/>
<dbReference type="CDD" id="cd11660">
    <property type="entry name" value="SANT_TRF"/>
    <property type="match status" value="1"/>
</dbReference>
<dbReference type="GO" id="GO:0000978">
    <property type="term" value="F:RNA polymerase II cis-regulatory region sequence-specific DNA binding"/>
    <property type="evidence" value="ECO:0007669"/>
    <property type="project" value="EnsemblFungi"/>
</dbReference>
<dbReference type="RefSeq" id="XP_020061779.1">
    <property type="nucleotide sequence ID" value="XM_020208443.1"/>
</dbReference>
<dbReference type="InterPro" id="IPR017930">
    <property type="entry name" value="Myb_dom"/>
</dbReference>
<dbReference type="PANTHER" id="PTHR47807:SF1">
    <property type="entry name" value="PROTEIN TBF1"/>
    <property type="match status" value="1"/>
</dbReference>
<dbReference type="GO" id="GO:0001015">
    <property type="term" value="P:snoRNA transcription by RNA polymerase II"/>
    <property type="evidence" value="ECO:0007669"/>
    <property type="project" value="EnsemblFungi"/>
</dbReference>
<dbReference type="Proteomes" id="UP000094285">
    <property type="component" value="Unassembled WGS sequence"/>
</dbReference>
<dbReference type="GO" id="GO:0043035">
    <property type="term" value="F:chromatin insulator sequence binding"/>
    <property type="evidence" value="ECO:0007669"/>
    <property type="project" value="EnsemblFungi"/>
</dbReference>
<dbReference type="EMBL" id="KV453918">
    <property type="protein sequence ID" value="ODV76657.1"/>
    <property type="molecule type" value="Genomic_DNA"/>
</dbReference>
<dbReference type="InterPro" id="IPR013867">
    <property type="entry name" value="Telomere_rpt-bd_fac_dimer_dom"/>
</dbReference>
<evidence type="ECO:0000259" key="6">
    <source>
        <dbReference type="PROSITE" id="PS51294"/>
    </source>
</evidence>
<evidence type="ECO:0000313" key="8">
    <source>
        <dbReference type="Proteomes" id="UP000094285"/>
    </source>
</evidence>
<sequence length="561" mass="63216">IDERSELAMIANELEDATESNKEKKAQKEKEELERSSVLHSGIPVPANSELLNTNTALAAYKNLSRDYPPLAILAHAHLAALPLPIVASDILPPRIQLLINTLPTLDNLATQLLRIIAVGPYQKIIDLASNQETPEGATFRDLTSLFEFTKRLYSEEDPFLTVEHLAPGMWKEGEKTPSMFRNREQSIESTLRKVNLATFLAATLGTIEVGFFYLNESFLDVFCPVNNLDVENSLSNMSSFNMSLQSGINTTVGERVGKLLKPQAVLFLELKTQAYISAIDAGERSREEILEDILPHNLEEILLSRRGSKALTPTEMDFVERCNTRKQTLLNYEGTSLSEEYEWFNFIKELFDYVGKNMGYIIWGKKGKSRDRETTPHSREIMARTEEQAYTTTLVPQAGSLETTGKNTSQAPSNVSSYTPTSTTSNALDEYTNINSLLPSEILEQQIHLRINPTTKNLNRRPWTREEEKALRHALELKGPQWSIILELFGNGGKISEALKNRTQVQLKDKARNWKMFFLKSGLPVPAYLQRVTGDLERDEKKSSRQARRDKTAAAPVPSI</sequence>
<dbReference type="InterPro" id="IPR009057">
    <property type="entry name" value="Homeodomain-like_sf"/>
</dbReference>
<dbReference type="GO" id="GO:0000781">
    <property type="term" value="C:chromosome, telomeric region"/>
    <property type="evidence" value="ECO:0007669"/>
    <property type="project" value="EnsemblFungi"/>
</dbReference>
<dbReference type="GO" id="GO:0006338">
    <property type="term" value="P:chromatin remodeling"/>
    <property type="evidence" value="ECO:0007669"/>
    <property type="project" value="EnsemblFungi"/>
</dbReference>
<dbReference type="PANTHER" id="PTHR47807">
    <property type="entry name" value="PROTEIN TBF1"/>
    <property type="match status" value="1"/>
</dbReference>
<name>A0A1E4SAV7_9ASCO</name>
<dbReference type="PROSITE" id="PS51294">
    <property type="entry name" value="HTH_MYB"/>
    <property type="match status" value="1"/>
</dbReference>
<feature type="compositionally biased region" description="Basic and acidic residues" evidence="4">
    <location>
        <begin position="537"/>
        <end position="553"/>
    </location>
</feature>
<evidence type="ECO:0000313" key="7">
    <source>
        <dbReference type="EMBL" id="ODV76657.1"/>
    </source>
</evidence>
<gene>
    <name evidence="7" type="ORF">CANTADRAFT_32224</name>
</gene>
<dbReference type="SMART" id="SM00717">
    <property type="entry name" value="SANT"/>
    <property type="match status" value="1"/>
</dbReference>
<keyword evidence="8" id="KW-1185">Reference proteome</keyword>
<feature type="compositionally biased region" description="Basic and acidic residues" evidence="4">
    <location>
        <begin position="19"/>
        <end position="35"/>
    </location>
</feature>
<dbReference type="AlphaFoldDB" id="A0A1E4SAV7"/>
<evidence type="ECO:0000256" key="3">
    <source>
        <dbReference type="ARBA" id="ARBA00023306"/>
    </source>
</evidence>
<organism evidence="7 8">
    <name type="scientific">Suhomyces tanzawaensis NRRL Y-17324</name>
    <dbReference type="NCBI Taxonomy" id="984487"/>
    <lineage>
        <taxon>Eukaryota</taxon>
        <taxon>Fungi</taxon>
        <taxon>Dikarya</taxon>
        <taxon>Ascomycota</taxon>
        <taxon>Saccharomycotina</taxon>
        <taxon>Pichiomycetes</taxon>
        <taxon>Debaryomycetaceae</taxon>
        <taxon>Suhomyces</taxon>
    </lineage>
</organism>
<dbReference type="SUPFAM" id="SSF46689">
    <property type="entry name" value="Homeodomain-like"/>
    <property type="match status" value="1"/>
</dbReference>
<dbReference type="PROSITE" id="PS50090">
    <property type="entry name" value="MYB_LIKE"/>
    <property type="match status" value="1"/>
</dbReference>
<dbReference type="FunFam" id="1.10.10.60:FF:000137">
    <property type="entry name" value="MYB DNA binding protein"/>
    <property type="match status" value="1"/>
</dbReference>
<accession>A0A1E4SAV7</accession>
<dbReference type="GO" id="GO:0042803">
    <property type="term" value="F:protein homodimerization activity"/>
    <property type="evidence" value="ECO:0007669"/>
    <property type="project" value="InterPro"/>
</dbReference>
<keyword evidence="3" id="KW-0131">Cell cycle</keyword>
<dbReference type="InterPro" id="IPR001005">
    <property type="entry name" value="SANT/Myb"/>
</dbReference>
<feature type="domain" description="HTH myb-type" evidence="6">
    <location>
        <begin position="456"/>
        <end position="512"/>
    </location>
</feature>
<evidence type="ECO:0000256" key="1">
    <source>
        <dbReference type="ARBA" id="ARBA00023125"/>
    </source>
</evidence>